<feature type="compositionally biased region" description="Polar residues" evidence="1">
    <location>
        <begin position="38"/>
        <end position="48"/>
    </location>
</feature>
<keyword evidence="3" id="KW-1185">Reference proteome</keyword>
<sequence>MSDPVTQAEIEDVLSSIRRLVSEDGRSGPRPVTGPAVGSQQDNLSASVPQEPAKPTSRLVLTPALRVAEDTCDAAEAGSDQPDAVDVSAEAEVEASWGMEAAYDLQGDSHLDLEVEPELDPGEVIAFRSNDAVEADGDADLAADQYSATEQSEAEPAQAAEGTEPADAAPWRDPEATLFGSVDSPPMDAAEAEMQLSPQISETVAEQGQNADDARLDRDEAEVAEPETDELDGSQRVSAVVQKIAELEAKVARSTGQWEPDGASSDPYAGTNIETLEWQDHTDEDDIEVEAESEAEVATGQVPQPESGAEAEFDAAALAEEAVTRATMDALGDDAAEESYLDEESLRELVADIVRSELQGALGERITRNVRKLVRREIQRALAAQDLI</sequence>
<accession>A0ABQ0AHP1</accession>
<evidence type="ECO:0008006" key="4">
    <source>
        <dbReference type="Google" id="ProtNLM"/>
    </source>
</evidence>
<feature type="compositionally biased region" description="Low complexity" evidence="1">
    <location>
        <begin position="147"/>
        <end position="161"/>
    </location>
</feature>
<feature type="compositionally biased region" description="Acidic residues" evidence="1">
    <location>
        <begin position="219"/>
        <end position="232"/>
    </location>
</feature>
<organism evidence="2 3">
    <name type="scientific">Pseudophaeobacter arcticus</name>
    <dbReference type="NCBI Taxonomy" id="385492"/>
    <lineage>
        <taxon>Bacteria</taxon>
        <taxon>Pseudomonadati</taxon>
        <taxon>Pseudomonadota</taxon>
        <taxon>Alphaproteobacteria</taxon>
        <taxon>Rhodobacterales</taxon>
        <taxon>Paracoccaceae</taxon>
        <taxon>Pseudophaeobacter</taxon>
    </lineage>
</organism>
<feature type="region of interest" description="Disordered" evidence="1">
    <location>
        <begin position="20"/>
        <end position="56"/>
    </location>
</feature>
<evidence type="ECO:0000313" key="3">
    <source>
        <dbReference type="Proteomes" id="UP001441944"/>
    </source>
</evidence>
<dbReference type="EMBL" id="BAABWU010000002">
    <property type="protein sequence ID" value="GAA6195389.1"/>
    <property type="molecule type" value="Genomic_DNA"/>
</dbReference>
<gene>
    <name evidence="2" type="ORF">NBRC116598_08330</name>
</gene>
<feature type="region of interest" description="Disordered" evidence="1">
    <location>
        <begin position="128"/>
        <end position="237"/>
    </location>
</feature>
<comment type="caution">
    <text evidence="2">The sequence shown here is derived from an EMBL/GenBank/DDBJ whole genome shotgun (WGS) entry which is preliminary data.</text>
</comment>
<feature type="region of interest" description="Disordered" evidence="1">
    <location>
        <begin position="286"/>
        <end position="311"/>
    </location>
</feature>
<proteinExistence type="predicted"/>
<feature type="region of interest" description="Disordered" evidence="1">
    <location>
        <begin position="251"/>
        <end position="270"/>
    </location>
</feature>
<evidence type="ECO:0000313" key="2">
    <source>
        <dbReference type="EMBL" id="GAA6195389.1"/>
    </source>
</evidence>
<dbReference type="Proteomes" id="UP001441944">
    <property type="component" value="Unassembled WGS sequence"/>
</dbReference>
<name>A0ABQ0AHP1_9RHOB</name>
<feature type="compositionally biased region" description="Acidic residues" evidence="1">
    <location>
        <begin position="286"/>
        <end position="295"/>
    </location>
</feature>
<evidence type="ECO:0000256" key="1">
    <source>
        <dbReference type="SAM" id="MobiDB-lite"/>
    </source>
</evidence>
<protein>
    <recommendedName>
        <fullName evidence="4">Glycerol-3-phosphate dehydrogenase</fullName>
    </recommendedName>
</protein>
<feature type="compositionally biased region" description="Polar residues" evidence="1">
    <location>
        <begin position="196"/>
        <end position="210"/>
    </location>
</feature>
<reference evidence="2 3" key="1">
    <citation type="submission" date="2024-04" db="EMBL/GenBank/DDBJ databases">
        <title>Draft genome sequence of Pseudophaeobacter arcticus NBRC 116598.</title>
        <authorList>
            <person name="Miyakawa T."/>
            <person name="Kusuya Y."/>
            <person name="Miura T."/>
        </authorList>
    </citation>
    <scope>NUCLEOTIDE SEQUENCE [LARGE SCALE GENOMIC DNA]</scope>
    <source>
        <strain evidence="2 3">SU-CL00105</strain>
    </source>
</reference>
<dbReference type="RefSeq" id="WP_353397283.1">
    <property type="nucleotide sequence ID" value="NZ_BAABWU010000002.1"/>
</dbReference>